<keyword evidence="3" id="KW-0539">Nucleus</keyword>
<dbReference type="Gene3D" id="1.10.10.10">
    <property type="entry name" value="Winged helix-like DNA-binding domain superfamily/Winged helix DNA-binding domain"/>
    <property type="match status" value="1"/>
</dbReference>
<evidence type="ECO:0000256" key="1">
    <source>
        <dbReference type="ARBA" id="ARBA00004123"/>
    </source>
</evidence>
<evidence type="ECO:0000256" key="2">
    <source>
        <dbReference type="ARBA" id="ARBA00023125"/>
    </source>
</evidence>
<dbReference type="GO" id="GO:0003690">
    <property type="term" value="F:double-stranded DNA binding"/>
    <property type="evidence" value="ECO:0007669"/>
    <property type="project" value="TreeGrafter"/>
</dbReference>
<dbReference type="InterPro" id="IPR005818">
    <property type="entry name" value="Histone_H1/H5_H15"/>
</dbReference>
<dbReference type="PROSITE" id="PS51504">
    <property type="entry name" value="H15"/>
    <property type="match status" value="1"/>
</dbReference>
<feature type="region of interest" description="Disordered" evidence="4">
    <location>
        <begin position="139"/>
        <end position="167"/>
    </location>
</feature>
<feature type="compositionally biased region" description="Basic residues" evidence="4">
    <location>
        <begin position="152"/>
        <end position="167"/>
    </location>
</feature>
<dbReference type="GO" id="GO:0000786">
    <property type="term" value="C:nucleosome"/>
    <property type="evidence" value="ECO:0007669"/>
    <property type="project" value="InterPro"/>
</dbReference>
<dbReference type="GO" id="GO:0031492">
    <property type="term" value="F:nucleosomal DNA binding"/>
    <property type="evidence" value="ECO:0007669"/>
    <property type="project" value="TreeGrafter"/>
</dbReference>
<feature type="domain" description="H15" evidence="5">
    <location>
        <begin position="65"/>
        <end position="135"/>
    </location>
</feature>
<evidence type="ECO:0000259" key="5">
    <source>
        <dbReference type="PROSITE" id="PS51504"/>
    </source>
</evidence>
<dbReference type="InterPro" id="IPR036388">
    <property type="entry name" value="WH-like_DNA-bd_sf"/>
</dbReference>
<dbReference type="PANTHER" id="PTHR11467:SF109">
    <property type="entry name" value="H15 DOMAIN-CONTAINING PROTEIN"/>
    <property type="match status" value="1"/>
</dbReference>
<organism evidence="6 7">
    <name type="scientific">Linum trigynum</name>
    <dbReference type="NCBI Taxonomy" id="586398"/>
    <lineage>
        <taxon>Eukaryota</taxon>
        <taxon>Viridiplantae</taxon>
        <taxon>Streptophyta</taxon>
        <taxon>Embryophyta</taxon>
        <taxon>Tracheophyta</taxon>
        <taxon>Spermatophyta</taxon>
        <taxon>Magnoliopsida</taxon>
        <taxon>eudicotyledons</taxon>
        <taxon>Gunneridae</taxon>
        <taxon>Pentapetalae</taxon>
        <taxon>rosids</taxon>
        <taxon>fabids</taxon>
        <taxon>Malpighiales</taxon>
        <taxon>Linaceae</taxon>
        <taxon>Linum</taxon>
    </lineage>
</organism>
<feature type="region of interest" description="Disordered" evidence="4">
    <location>
        <begin position="655"/>
        <end position="675"/>
    </location>
</feature>
<dbReference type="AlphaFoldDB" id="A0AAV2D375"/>
<dbReference type="Pfam" id="PF00538">
    <property type="entry name" value="Linker_histone"/>
    <property type="match status" value="1"/>
</dbReference>
<name>A0AAV2D375_9ROSI</name>
<reference evidence="6 7" key="1">
    <citation type="submission" date="2024-04" db="EMBL/GenBank/DDBJ databases">
        <authorList>
            <person name="Fracassetti M."/>
        </authorList>
    </citation>
    <scope>NUCLEOTIDE SEQUENCE [LARGE SCALE GENOMIC DNA]</scope>
</reference>
<gene>
    <name evidence="6" type="ORF">LTRI10_LOCUS10146</name>
</gene>
<evidence type="ECO:0000313" key="7">
    <source>
        <dbReference type="Proteomes" id="UP001497516"/>
    </source>
</evidence>
<accession>A0AAV2D375</accession>
<feature type="region of interest" description="Disordered" evidence="4">
    <location>
        <begin position="554"/>
        <end position="616"/>
    </location>
</feature>
<feature type="compositionally biased region" description="Polar residues" evidence="4">
    <location>
        <begin position="587"/>
        <end position="611"/>
    </location>
</feature>
<dbReference type="GO" id="GO:0030261">
    <property type="term" value="P:chromosome condensation"/>
    <property type="evidence" value="ECO:0007669"/>
    <property type="project" value="TreeGrafter"/>
</dbReference>
<dbReference type="SUPFAM" id="SSF46785">
    <property type="entry name" value="Winged helix' DNA-binding domain"/>
    <property type="match status" value="1"/>
</dbReference>
<keyword evidence="2" id="KW-0238">DNA-binding</keyword>
<feature type="region of interest" description="Disordered" evidence="4">
    <location>
        <begin position="412"/>
        <end position="454"/>
    </location>
</feature>
<comment type="subcellular location">
    <subcellularLocation>
        <location evidence="1">Nucleus</location>
    </subcellularLocation>
</comment>
<protein>
    <recommendedName>
        <fullName evidence="5">H15 domain-containing protein</fullName>
    </recommendedName>
</protein>
<dbReference type="GO" id="GO:0005730">
    <property type="term" value="C:nucleolus"/>
    <property type="evidence" value="ECO:0007669"/>
    <property type="project" value="TreeGrafter"/>
</dbReference>
<dbReference type="InterPro" id="IPR036390">
    <property type="entry name" value="WH_DNA-bd_sf"/>
</dbReference>
<proteinExistence type="predicted"/>
<dbReference type="GO" id="GO:0045910">
    <property type="term" value="P:negative regulation of DNA recombination"/>
    <property type="evidence" value="ECO:0007669"/>
    <property type="project" value="TreeGrafter"/>
</dbReference>
<dbReference type="EMBL" id="OZ034814">
    <property type="protein sequence ID" value="CAL1363932.1"/>
    <property type="molecule type" value="Genomic_DNA"/>
</dbReference>
<dbReference type="Proteomes" id="UP001497516">
    <property type="component" value="Chromosome 10"/>
</dbReference>
<evidence type="ECO:0000313" key="6">
    <source>
        <dbReference type="EMBL" id="CAL1363932.1"/>
    </source>
</evidence>
<evidence type="ECO:0000256" key="4">
    <source>
        <dbReference type="SAM" id="MobiDB-lite"/>
    </source>
</evidence>
<feature type="compositionally biased region" description="Basic and acidic residues" evidence="4">
    <location>
        <begin position="565"/>
        <end position="585"/>
    </location>
</feature>
<dbReference type="GO" id="GO:0006334">
    <property type="term" value="P:nucleosome assembly"/>
    <property type="evidence" value="ECO:0007669"/>
    <property type="project" value="InterPro"/>
</dbReference>
<evidence type="ECO:0000256" key="3">
    <source>
        <dbReference type="ARBA" id="ARBA00023242"/>
    </source>
</evidence>
<feature type="compositionally biased region" description="Basic residues" evidence="4">
    <location>
        <begin position="423"/>
        <end position="438"/>
    </location>
</feature>
<dbReference type="PANTHER" id="PTHR11467">
    <property type="entry name" value="HISTONE H1"/>
    <property type="match status" value="1"/>
</dbReference>
<sequence>MSTEFVRRFSTLFTGSPTNMEQRWTAGVNIDAMIGSMASNTPNVRPAQVQLIKQLISSVNNVTRDHPVYPVMIRAAMARLNEGMGCSKDEISEFIAREYDVSPVVNFARVVHELDKLVKGREIVLTAENRYLVRVEENEKGDESGSGSIRGMGRKRGRRGGGKGWRGSKVRKVVEENLVVEDGDNQNLSNGGEEGCEARTDRCSEEESEEFPPGFEGSFDRIEERGKLVGRREVERIELLQGEEGCVQGAGDVGDVFREPGGNEGSGDRQEILEAECANEATALVILPSKEVEGNDPAVQVDPTLNAKTLEAVSCLRLLEVVSVEKQRKLQEKHDRVLDTIGDLSDTAARFCEENLQSSNKKHLFDEEHYMELLKKAEDVQLALKDAMDKVKAVDVSNHTGTKVVALPDSVSGTASESDISKVRRQGKRKGKTQHRKVSREVDELLTSPPEQEARADILSEQLKRPTKLTIRLSSPSLPLQQNESSERQIVCGLEKECERKWEIVCGLEKECQGKWPRDRSISEPRQVHCVAAKGLKPISACLMYDMGWTIKGPRCKRSRNRGPNVKESRQAREQEGKIPMKELKMNQPTSEDCIQRCQQHQGQGSSQPEETSVEVLTERLPSLHEKELQNHGKALPIKLALEPSTGRIIYLQSPRKQHGQVQGQGGHVNDQTSNDFCDVRLA</sequence>
<keyword evidence="7" id="KW-1185">Reference proteome</keyword>
<dbReference type="SMART" id="SM00526">
    <property type="entry name" value="H15"/>
    <property type="match status" value="1"/>
</dbReference>